<keyword evidence="3" id="KW-1185">Reference proteome</keyword>
<reference evidence="2 3" key="1">
    <citation type="submission" date="2015-04" db="EMBL/GenBank/DDBJ databases">
        <title>Lasius niger genome sequencing.</title>
        <authorList>
            <person name="Konorov E.A."/>
            <person name="Nikitin M.A."/>
            <person name="Kirill M.V."/>
            <person name="Chang P."/>
        </authorList>
    </citation>
    <scope>NUCLEOTIDE SEQUENCE [LARGE SCALE GENOMIC DNA]</scope>
    <source>
        <tissue evidence="2">Whole</tissue>
    </source>
</reference>
<dbReference type="OrthoDB" id="7551305at2759"/>
<gene>
    <name evidence="2" type="ORF">RF55_15982</name>
</gene>
<accession>A0A0J7K548</accession>
<feature type="region of interest" description="Disordered" evidence="1">
    <location>
        <begin position="1"/>
        <end position="33"/>
    </location>
</feature>
<sequence length="222" mass="25695">MVTDDEDFVDIEEQEEMQPLSFDSDDSSSDADDMDVEYIDDEDESMDNELLRDLQNWSFEFKIWHSVINALMEILRNAPHSQFKTLPKDARALLKTPKKTAEIVALSGGSYYHFGLSNTLEVLLLHYKNDISNQVHIIGLFYGKKKPKNANEFLQQFVKELIPEDIMATRAVLNVPLMKITLTPKCAFLMKKVHSELTKKLYVKQILTIIKENPQFFSLYLI</sequence>
<dbReference type="EMBL" id="LBMM01013833">
    <property type="protein sequence ID" value="KMQ85462.1"/>
    <property type="molecule type" value="Genomic_DNA"/>
</dbReference>
<proteinExistence type="predicted"/>
<evidence type="ECO:0000313" key="3">
    <source>
        <dbReference type="Proteomes" id="UP000036403"/>
    </source>
</evidence>
<dbReference type="Proteomes" id="UP000036403">
    <property type="component" value="Unassembled WGS sequence"/>
</dbReference>
<name>A0A0J7K548_LASNI</name>
<evidence type="ECO:0000313" key="2">
    <source>
        <dbReference type="EMBL" id="KMQ85462.1"/>
    </source>
</evidence>
<protein>
    <submittedName>
        <fullName evidence="2">Atp synthase subunit mitochondrial</fullName>
    </submittedName>
</protein>
<feature type="compositionally biased region" description="Acidic residues" evidence="1">
    <location>
        <begin position="1"/>
        <end position="16"/>
    </location>
</feature>
<dbReference type="AlphaFoldDB" id="A0A0J7K548"/>
<feature type="compositionally biased region" description="Acidic residues" evidence="1">
    <location>
        <begin position="23"/>
        <end position="33"/>
    </location>
</feature>
<dbReference type="PaxDb" id="67767-A0A0J7K548"/>
<evidence type="ECO:0000256" key="1">
    <source>
        <dbReference type="SAM" id="MobiDB-lite"/>
    </source>
</evidence>
<organism evidence="2 3">
    <name type="scientific">Lasius niger</name>
    <name type="common">Black garden ant</name>
    <dbReference type="NCBI Taxonomy" id="67767"/>
    <lineage>
        <taxon>Eukaryota</taxon>
        <taxon>Metazoa</taxon>
        <taxon>Ecdysozoa</taxon>
        <taxon>Arthropoda</taxon>
        <taxon>Hexapoda</taxon>
        <taxon>Insecta</taxon>
        <taxon>Pterygota</taxon>
        <taxon>Neoptera</taxon>
        <taxon>Endopterygota</taxon>
        <taxon>Hymenoptera</taxon>
        <taxon>Apocrita</taxon>
        <taxon>Aculeata</taxon>
        <taxon>Formicoidea</taxon>
        <taxon>Formicidae</taxon>
        <taxon>Formicinae</taxon>
        <taxon>Lasius</taxon>
        <taxon>Lasius</taxon>
    </lineage>
</organism>
<comment type="caution">
    <text evidence="2">The sequence shown here is derived from an EMBL/GenBank/DDBJ whole genome shotgun (WGS) entry which is preliminary data.</text>
</comment>